<dbReference type="InterPro" id="IPR036736">
    <property type="entry name" value="ACP-like_sf"/>
</dbReference>
<dbReference type="InterPro" id="IPR020806">
    <property type="entry name" value="PKS_PP-bd"/>
</dbReference>
<dbReference type="SMART" id="SM01294">
    <property type="entry name" value="PKS_PP_betabranch"/>
    <property type="match status" value="2"/>
</dbReference>
<dbReference type="Pfam" id="PF14765">
    <property type="entry name" value="PS-DH"/>
    <property type="match status" value="1"/>
</dbReference>
<evidence type="ECO:0000256" key="10">
    <source>
        <dbReference type="SAM" id="MobiDB-lite"/>
    </source>
</evidence>
<dbReference type="PROSITE" id="PS50075">
    <property type="entry name" value="CARRIER"/>
    <property type="match status" value="2"/>
</dbReference>
<keyword evidence="7" id="KW-0511">Multifunctional enzyme</keyword>
<dbReference type="InterPro" id="IPR014030">
    <property type="entry name" value="Ketoacyl_synth_N"/>
</dbReference>
<feature type="region of interest" description="Disordered" evidence="10">
    <location>
        <begin position="3171"/>
        <end position="3197"/>
    </location>
</feature>
<feature type="compositionally biased region" description="Polar residues" evidence="10">
    <location>
        <begin position="1447"/>
        <end position="1456"/>
    </location>
</feature>
<dbReference type="Pfam" id="PF21089">
    <property type="entry name" value="PKS_DH_N"/>
    <property type="match status" value="1"/>
</dbReference>
<dbReference type="Gene3D" id="1.10.1200.10">
    <property type="entry name" value="ACP-like"/>
    <property type="match status" value="2"/>
</dbReference>
<feature type="domain" description="Carrier" evidence="11">
    <location>
        <begin position="1474"/>
        <end position="1549"/>
    </location>
</feature>
<evidence type="ECO:0000256" key="3">
    <source>
        <dbReference type="ARBA" id="ARBA00022450"/>
    </source>
</evidence>
<dbReference type="InterPro" id="IPR042104">
    <property type="entry name" value="PKS_dehydratase_sf"/>
</dbReference>
<dbReference type="InterPro" id="IPR016039">
    <property type="entry name" value="Thiolase-like"/>
</dbReference>
<dbReference type="Gene3D" id="3.40.366.10">
    <property type="entry name" value="Malonyl-Coenzyme A Acyl Carrier Protein, domain 2"/>
    <property type="match status" value="2"/>
</dbReference>
<keyword evidence="6" id="KW-0045">Antibiotic biosynthesis</keyword>
<feature type="active site" description="Proton donor; for dehydratase activity" evidence="9">
    <location>
        <position position="2670"/>
    </location>
</feature>
<protein>
    <submittedName>
        <fullName evidence="14">Uncharacterized protein</fullName>
    </submittedName>
</protein>
<dbReference type="FunFam" id="1.10.1200.10:FF:000007">
    <property type="entry name" value="Probable polyketide synthase pks17"/>
    <property type="match status" value="2"/>
</dbReference>
<dbReference type="Pfam" id="PF00550">
    <property type="entry name" value="PP-binding"/>
    <property type="match status" value="2"/>
</dbReference>
<dbReference type="InterPro" id="IPR057326">
    <property type="entry name" value="KR_dom"/>
</dbReference>
<dbReference type="PROSITE" id="PS52019">
    <property type="entry name" value="PKS_MFAS_DH"/>
    <property type="match status" value="1"/>
</dbReference>
<dbReference type="KEGG" id="smao:CAG99_26285"/>
<dbReference type="PROSITE" id="PS00606">
    <property type="entry name" value="KS3_1"/>
    <property type="match status" value="2"/>
</dbReference>
<evidence type="ECO:0000256" key="4">
    <source>
        <dbReference type="ARBA" id="ARBA00022553"/>
    </source>
</evidence>
<dbReference type="GO" id="GO:0031177">
    <property type="term" value="F:phosphopantetheine binding"/>
    <property type="evidence" value="ECO:0007669"/>
    <property type="project" value="InterPro"/>
</dbReference>
<keyword evidence="4" id="KW-0597">Phosphoprotein</keyword>
<evidence type="ECO:0000259" key="11">
    <source>
        <dbReference type="PROSITE" id="PS50075"/>
    </source>
</evidence>
<evidence type="ECO:0000256" key="9">
    <source>
        <dbReference type="PROSITE-ProRule" id="PRU01363"/>
    </source>
</evidence>
<feature type="domain" description="PKS/mFAS DH" evidence="13">
    <location>
        <begin position="2481"/>
        <end position="2744"/>
    </location>
</feature>
<feature type="domain" description="Ketosynthase family 3 (KS3)" evidence="12">
    <location>
        <begin position="1570"/>
        <end position="1996"/>
    </location>
</feature>
<feature type="domain" description="Carrier" evidence="11">
    <location>
        <begin position="3210"/>
        <end position="3285"/>
    </location>
</feature>
<dbReference type="SMART" id="SM00823">
    <property type="entry name" value="PKS_PP"/>
    <property type="match status" value="2"/>
</dbReference>
<evidence type="ECO:0000313" key="15">
    <source>
        <dbReference type="Proteomes" id="UP000194218"/>
    </source>
</evidence>
<evidence type="ECO:0000256" key="2">
    <source>
        <dbReference type="ARBA" id="ARBA00004792"/>
    </source>
</evidence>
<dbReference type="SMART" id="SM00822">
    <property type="entry name" value="PKS_KR"/>
    <property type="match status" value="2"/>
</dbReference>
<dbReference type="PROSITE" id="PS00012">
    <property type="entry name" value="PHOSPHOPANTETHEINE"/>
    <property type="match status" value="2"/>
</dbReference>
<dbReference type="InterPro" id="IPR049552">
    <property type="entry name" value="PKS_DH_N"/>
</dbReference>
<proteinExistence type="predicted"/>
<name>A0A1W7D5J8_9ACTN</name>
<feature type="region of interest" description="N-terminal hotdog fold" evidence="9">
    <location>
        <begin position="2481"/>
        <end position="2597"/>
    </location>
</feature>
<dbReference type="Pfam" id="PF00698">
    <property type="entry name" value="Acyl_transf_1"/>
    <property type="match status" value="2"/>
</dbReference>
<dbReference type="CDD" id="cd00833">
    <property type="entry name" value="PKS"/>
    <property type="match status" value="2"/>
</dbReference>
<dbReference type="Pfam" id="PF08659">
    <property type="entry name" value="KR"/>
    <property type="match status" value="2"/>
</dbReference>
<dbReference type="Gene3D" id="3.10.129.110">
    <property type="entry name" value="Polyketide synthase dehydratase"/>
    <property type="match status" value="1"/>
</dbReference>
<dbReference type="Proteomes" id="UP000194218">
    <property type="component" value="Chromosome"/>
</dbReference>
<dbReference type="Gene3D" id="3.40.50.720">
    <property type="entry name" value="NAD(P)-binding Rossmann-like Domain"/>
    <property type="match status" value="2"/>
</dbReference>
<dbReference type="InterPro" id="IPR036291">
    <property type="entry name" value="NAD(P)-bd_dom_sf"/>
</dbReference>
<dbReference type="Gene3D" id="3.40.47.10">
    <property type="match status" value="2"/>
</dbReference>
<dbReference type="InterPro" id="IPR049551">
    <property type="entry name" value="PKS_DH_C"/>
</dbReference>
<evidence type="ECO:0000259" key="12">
    <source>
        <dbReference type="PROSITE" id="PS52004"/>
    </source>
</evidence>
<dbReference type="RefSeq" id="WP_086161706.1">
    <property type="nucleotide sequence ID" value="NZ_CP021121.1"/>
</dbReference>
<dbReference type="SMART" id="SM00825">
    <property type="entry name" value="PKS_KS"/>
    <property type="match status" value="2"/>
</dbReference>
<sequence length="3377" mass="349260">MAASSEEVVRALRASLKEAELLRQQNRELTAAKSEPIAIVGMACRFPGGVRSPEDLWRLVESGTDAISEFPEDRGWDVEGLFDPDPSVPGKSYVRHGGFLDDAADFDAEFFGINPREALAMHPQQRLLLETSWEAFERAGISPDSVRGSRTGVFAGVMHQDYAALLREVPEELEGYVLTGDTGSVVSGRVAYTLGLEGPAVTVDTACSSSLVSLHLACQSLRRGESTLALAAGVTVMTGPSGFVEFSRQRALSPDGRCRSFADSANGTGWSEGVGVLLLERLSDARRNGRRVLAVVRGSAINQDGGSSGFSAPNGPSQQRVIRQALADAGLSAVDVDVVEAHGTGTRLGDPIEAQALLATYGQGREVGRPLWLGSLKSNIGHAQAAAGVAGVIKMVMALRYGVLPRTLHVDEPSGHVDWSSGRVELLREAREWVVGVGGVRRAGVSSFGISGTNAHVVVEEAPVVEGVVVEGDVVGSGGVVVWVVSGRSVGGLVGVVGRLREWVVGSGCGVGVGVVGGVLAGRSVFGVRGVVVGGSREELVGGLDGLVGDVESGVVSGGSVVSVGSGFGSVVGSVSGSVSGGGSGVSGGRGVVLVFPGQGWQWVGLVVGLLEESVVFAEWMGVCERALEPLVGWSLVGVLRSGDEGWLGRVEVVQPVLWAVMVSLGRLWESLGVVVRGVVGHSQGEVAAVVVAGGLSVEEGARVVVLRSRLVGELVGGGGMVVVSVSVSEVEGLLGEVGGGLVVAAVNGPGSVVVSGGVGALEGLVGLCGVRGVGVRWVAVDYASHGPGVDVVRERLVEGLVGVVGRRGVLPFYSTVSGGLLDMEGLGGEYWFENVRRPVLFDDVVRSFGDDVVFVECSGHPVLVPVMEGVSAVGSLRRGEGGLRRFLLSVGEAFVRGVDVDWSRLFPGQEHAIAEAYADVPTYAFQRERFWLKDLEPDTAAKESRARETVDDWRYRIDWTPLTPAAPTPELSGTWVVLVPEESPRPQWMDAVIRALGDRGAARVVPVEVSAADSDREVLGERLRALVDATAPFDGGILSLLAPDARPLPSHPGLTTGVALTLSLVQALTDLGGTGRLWSVTKGAVTTGPDDAPADPAQAQVWGLGRVVALEHSALWGGLIDLPETVDDDALSGLCHVLAGLNGEDQVAVRASGLSGRRMVRAAVGAAEPRRTWVPAGTILLTGATGSLGPRVARWLAAGGAEHLVLISRRGPEAPGAEELAAELTGMGATVTVSACDVGDRGAVETLLGELREAGHTVRAVMHTAAHIELAPVTGTTLESLAAVLSAKVAGTEHLADLLDPEDLDAFVLFSSIAGVWGSGDHAAYAAANAALDALAARGRARGLPMTSVAWGVWEDALNTWRGMEGLDPNATRERVRGQGLALMRADLAITALQQALDHDDTFVAVADIDWEPFASLFTSMRPSPLLGELALSQRTVEPGARRSAESPTADQVPTRSALWQRLDGQPRVEQERVLLDLIRTHAQAVLGHASAEAVGPDRAFKDLGFESLTAVELRNRLAAATGLQLPATLVFDHPTPSVLARHLRTEVLGVEEAPALPAVTAAPPATDDEPLAIVGMACRFPGGIDSPEALWQVVVNGGDVIADFPDDRGWDLGNLFDDDPGRRGTSYVRQGGFLEDADLFDAGFFGISPREALAMDPQQRLLLETSWEAFERAGLTMRDLHGSSTGTFVGAMSHGYGPSAGEATQAIEDYVVTGSVPSVISGRVAYAFGLEGPAVTVDTACSSSLVSLHLAAQALRRGECSLALAGGAVVMPTPDAFIGFSRLRALSADGRCKAFSDDADGFGLAEGVGVILLERLSDARRNGRRVLAVVRGSAINQDGASNGLTAPNGPSQQRVIRQALADARLSAVDVDVVEAHGTGTRLGDPIEAQALLATYGRERVEGRPLWLGSVKSNIGHTQAAAGVAGVIKMVMAMQHGVLPRTLHVGERSSHIDWSSGAVELLEETREWPENGRPRRAAISAFGISGTNAHVVVEEAPVVEGSVVEGDVVGSGGVVVWVVSGRSVGGLVGVVGRLREWVVGSGCGVGVGVVGGVLAGRSVFGVRGVVVGGSREELVGGLDGLVGDVESGVVSGGSVVSVGSGFGSVVGSVSGSVSGGGSGVSGGRGVVLVFPGQGWQWVGLVVGLLEESVVFAEWMGVCERALEPLVGWSLVGVLRSGDEGWLGRVEVVQPVLWAVMVSLGRLWESLGVVVRGVVGHSQGEVAAVVVAGGLSVEEGARVVVLRSRLVGELVGGGGMVVVSVSVSEVEGLLGEVGGGLVVAAVNGPGSVVVSGGVGALEGLVGLCGVRGVGVRWVAVDYASHGPGVDVVRERLVEGLVGVVGRRGVLPFYSTVSGGLLDMEGLGGEYWFENVRRPVLFDDVVRSFGDDVVFVECSGHPVLVPVMEGVSAVGSLRRGEGGLRRFLLSVGEAFVRGVDVDWSRLFPGQEHAIAEAYADVPTYAFERERFWLSGGSGLGSGGVGRGLVGGGVELAGGGGVVFSGRVSLEGYGWLGDHGVWGSVLLPGTGFVELGLRAGGRVEELALEAPLVLGVGGVDVQVRVGEVDGEGRRSLGVFARGGEGEEWVTHATGTLAPAGPVVGHPELSGVWPPPQAVAVPLAGFYDRLAENGFEYGPAFRGLVAAWRRGDEVFAEVRLPQERHGDDFDLHPALLDAALHASLLDGVDEVRLPFSWSGVTLHATGATALRVRLAPTGPDTMTLSVADETGAPVADVESLAVRPVRREQLGVPLRDALFHVEWADVTADAMASAAPDRRDTVVTWRGAGPVDGARTAGQAAGPVEAAVRAVAVLQEWLAHERSATDRLVWLTRGAVSTRNGEDVTDLSAAAAWGAVRSAQAEHPGRIVLIDTDPDTDTSSGGADEVVRLVRELLPRLPLDAEPQLALRGGRVLAPRLVAVRPEAAAPAAGNGHGTVLITGGTGTLGALVARHLVETHGVRRLLLVSRRGPAAEGAAELVAALAAAGAEAKAVACDVSDRAALAEVLGSVPEEHPLTGVVHAAGVLDDGLITSLTEERVGAVLRAKAESARHLHELTRDADLSMFVLFSAAGGILGAAGQGNYAAANAYLDALAQHRRALGLPAVSMAWGLWEALSDMTGGLGEADLARMRRSGVLPLASVDGLALFDAALGLERPLVLPVRLDLAALRDAAERPPLVRGLAGRARRRPAPAGASATGADAATGPARLAGLSGEERAEALFHRVRAEAAGVLGLAGPEQVDTARGFLESGFDSLRAVELRNRLSAVTGLRLPATLIFDFPTVAALAAHLDARLAEEEAVPPVLARLDGLEAVLGDVASDDPVRGRLAARLRDLLGQLDAEAPPGGAEAPPGGGAGEAAEGGDAVDVEAATLEDIFDIVENELRGS</sequence>
<dbReference type="FunFam" id="3.40.47.10:FF:000019">
    <property type="entry name" value="Polyketide synthase type I"/>
    <property type="match status" value="2"/>
</dbReference>
<dbReference type="InterPro" id="IPR014031">
    <property type="entry name" value="Ketoacyl_synth_C"/>
</dbReference>
<dbReference type="SUPFAM" id="SSF47336">
    <property type="entry name" value="ACP-like"/>
    <property type="match status" value="2"/>
</dbReference>
<dbReference type="SUPFAM" id="SSF51735">
    <property type="entry name" value="NAD(P)-binding Rossmann-fold domains"/>
    <property type="match status" value="4"/>
</dbReference>
<dbReference type="InterPro" id="IPR009081">
    <property type="entry name" value="PP-bd_ACP"/>
</dbReference>
<comment type="pathway">
    <text evidence="2">Antibiotic biosynthesis.</text>
</comment>
<dbReference type="Pfam" id="PF22953">
    <property type="entry name" value="SpnB_Rossmann"/>
    <property type="match status" value="1"/>
</dbReference>
<accession>A0A1W7D5J8</accession>
<dbReference type="InterPro" id="IPR001227">
    <property type="entry name" value="Ac_transferase_dom_sf"/>
</dbReference>
<dbReference type="Pfam" id="PF08990">
    <property type="entry name" value="Docking"/>
    <property type="match status" value="1"/>
</dbReference>
<dbReference type="InterPro" id="IPR006162">
    <property type="entry name" value="Ppantetheine_attach_site"/>
</dbReference>
<evidence type="ECO:0000259" key="13">
    <source>
        <dbReference type="PROSITE" id="PS52019"/>
    </source>
</evidence>
<dbReference type="InterPro" id="IPR020841">
    <property type="entry name" value="PKS_Beta-ketoAc_synthase_dom"/>
</dbReference>
<evidence type="ECO:0000256" key="6">
    <source>
        <dbReference type="ARBA" id="ARBA00023194"/>
    </source>
</evidence>
<keyword evidence="15" id="KW-1185">Reference proteome</keyword>
<reference evidence="14 15" key="1">
    <citation type="submission" date="2017-05" db="EMBL/GenBank/DDBJ databases">
        <title>Complete genome sequence of Streptomyces sp. SCSIO 03032 revealed the diverse biosynthetic pathways for its bioactive secondary metabolites.</title>
        <authorList>
            <person name="Ma L."/>
            <person name="Zhu Y."/>
            <person name="Zhang W."/>
            <person name="Zhang G."/>
            <person name="Tian X."/>
            <person name="Zhang S."/>
            <person name="Zhang C."/>
        </authorList>
    </citation>
    <scope>NUCLEOTIDE SEQUENCE [LARGE SCALE GENOMIC DNA]</scope>
    <source>
        <strain evidence="14 15">SCSIO 03032</strain>
    </source>
</reference>
<feature type="domain" description="Ketosynthase family 3 (KS3)" evidence="12">
    <location>
        <begin position="34"/>
        <end position="461"/>
    </location>
</feature>
<dbReference type="EMBL" id="CP021121">
    <property type="protein sequence ID" value="ARQ71870.1"/>
    <property type="molecule type" value="Genomic_DNA"/>
</dbReference>
<dbReference type="GO" id="GO:0033068">
    <property type="term" value="P:macrolide biosynthetic process"/>
    <property type="evidence" value="ECO:0007669"/>
    <property type="project" value="UniProtKB-ARBA"/>
</dbReference>
<dbReference type="InterPro" id="IPR015083">
    <property type="entry name" value="NorB/c/GfsB-D-like_docking"/>
</dbReference>
<dbReference type="InterPro" id="IPR049900">
    <property type="entry name" value="PKS_mFAS_DH"/>
</dbReference>
<feature type="compositionally biased region" description="Low complexity" evidence="10">
    <location>
        <begin position="3182"/>
        <end position="3197"/>
    </location>
</feature>
<keyword evidence="5" id="KW-0808">Transferase</keyword>
<feature type="active site" description="Proton acceptor; for dehydratase activity" evidence="9">
    <location>
        <position position="2513"/>
    </location>
</feature>
<dbReference type="PROSITE" id="PS52004">
    <property type="entry name" value="KS3_2"/>
    <property type="match status" value="2"/>
</dbReference>
<feature type="compositionally biased region" description="Low complexity" evidence="10">
    <location>
        <begin position="3330"/>
        <end position="3341"/>
    </location>
</feature>
<dbReference type="InterPro" id="IPR016036">
    <property type="entry name" value="Malonyl_transacylase_ACP-bd"/>
</dbReference>
<dbReference type="PANTHER" id="PTHR43775:SF51">
    <property type="entry name" value="INACTIVE PHENOLPHTHIOCEROL SYNTHESIS POLYKETIDE SYNTHASE TYPE I PKS1-RELATED"/>
    <property type="match status" value="1"/>
</dbReference>
<dbReference type="GO" id="GO:0006633">
    <property type="term" value="P:fatty acid biosynthetic process"/>
    <property type="evidence" value="ECO:0007669"/>
    <property type="project" value="InterPro"/>
</dbReference>
<evidence type="ECO:0000256" key="1">
    <source>
        <dbReference type="ARBA" id="ARBA00001957"/>
    </source>
</evidence>
<dbReference type="InterPro" id="IPR020807">
    <property type="entry name" value="PKS_DH"/>
</dbReference>
<keyword evidence="3" id="KW-0596">Phosphopantetheine</keyword>
<dbReference type="Gene3D" id="3.30.70.3290">
    <property type="match status" value="2"/>
</dbReference>
<evidence type="ECO:0000256" key="8">
    <source>
        <dbReference type="ARBA" id="ARBA00023315"/>
    </source>
</evidence>
<keyword evidence="8" id="KW-0012">Acyltransferase</keyword>
<dbReference type="SUPFAM" id="SSF55048">
    <property type="entry name" value="Probable ACP-binding domain of malonyl-CoA ACP transacylase"/>
    <property type="match status" value="2"/>
</dbReference>
<organism evidence="14 15">
    <name type="scientific">Streptomyces marincola</name>
    <dbReference type="NCBI Taxonomy" id="2878388"/>
    <lineage>
        <taxon>Bacteria</taxon>
        <taxon>Bacillati</taxon>
        <taxon>Actinomycetota</taxon>
        <taxon>Actinomycetes</taxon>
        <taxon>Kitasatosporales</taxon>
        <taxon>Streptomycetaceae</taxon>
        <taxon>Streptomyces</taxon>
    </lineage>
</organism>
<gene>
    <name evidence="14" type="ORF">CAG99_26285</name>
</gene>
<dbReference type="InterPro" id="IPR016035">
    <property type="entry name" value="Acyl_Trfase/lysoPLipase"/>
</dbReference>
<dbReference type="OrthoDB" id="9778690at2"/>
<dbReference type="CDD" id="cd08952">
    <property type="entry name" value="KR_1_SDR_x"/>
    <property type="match status" value="1"/>
</dbReference>
<feature type="region of interest" description="C-terminal hotdog fold" evidence="9">
    <location>
        <begin position="2611"/>
        <end position="2744"/>
    </location>
</feature>
<dbReference type="PANTHER" id="PTHR43775">
    <property type="entry name" value="FATTY ACID SYNTHASE"/>
    <property type="match status" value="1"/>
</dbReference>
<comment type="cofactor">
    <cofactor evidence="1">
        <name>pantetheine 4'-phosphate</name>
        <dbReference type="ChEBI" id="CHEBI:47942"/>
    </cofactor>
</comment>
<dbReference type="SUPFAM" id="SSF53901">
    <property type="entry name" value="Thiolase-like"/>
    <property type="match status" value="2"/>
</dbReference>
<dbReference type="InterPro" id="IPR050091">
    <property type="entry name" value="PKS_NRPS_Biosynth_Enz"/>
</dbReference>
<dbReference type="Pfam" id="PF02801">
    <property type="entry name" value="Ketoacyl-synt_C"/>
    <property type="match status" value="2"/>
</dbReference>
<dbReference type="InterPro" id="IPR055123">
    <property type="entry name" value="SpnB-like_Rossmann"/>
</dbReference>
<dbReference type="InterPro" id="IPR018201">
    <property type="entry name" value="Ketoacyl_synth_AS"/>
</dbReference>
<dbReference type="Pfam" id="PF00109">
    <property type="entry name" value="ketoacyl-synt"/>
    <property type="match status" value="2"/>
</dbReference>
<dbReference type="SMART" id="SM00827">
    <property type="entry name" value="PKS_AT"/>
    <property type="match status" value="2"/>
</dbReference>
<dbReference type="SUPFAM" id="SSF52151">
    <property type="entry name" value="FabD/lysophospholipase-like"/>
    <property type="match status" value="2"/>
</dbReference>
<evidence type="ECO:0000256" key="5">
    <source>
        <dbReference type="ARBA" id="ARBA00022679"/>
    </source>
</evidence>
<feature type="region of interest" description="Disordered" evidence="10">
    <location>
        <begin position="1438"/>
        <end position="1458"/>
    </location>
</feature>
<dbReference type="GO" id="GO:0004312">
    <property type="term" value="F:fatty acid synthase activity"/>
    <property type="evidence" value="ECO:0007669"/>
    <property type="project" value="TreeGrafter"/>
</dbReference>
<dbReference type="InterPro" id="IPR014043">
    <property type="entry name" value="Acyl_transferase_dom"/>
</dbReference>
<feature type="region of interest" description="Disordered" evidence="10">
    <location>
        <begin position="3330"/>
        <end position="3355"/>
    </location>
</feature>
<dbReference type="CDD" id="cd08956">
    <property type="entry name" value="KR_3_FAS_SDR_x"/>
    <property type="match status" value="1"/>
</dbReference>
<evidence type="ECO:0000256" key="7">
    <source>
        <dbReference type="ARBA" id="ARBA00023268"/>
    </source>
</evidence>
<evidence type="ECO:0000313" key="14">
    <source>
        <dbReference type="EMBL" id="ARQ71870.1"/>
    </source>
</evidence>
<dbReference type="SMART" id="SM00826">
    <property type="entry name" value="PKS_DH"/>
    <property type="match status" value="1"/>
</dbReference>
<dbReference type="GO" id="GO:0004315">
    <property type="term" value="F:3-oxoacyl-[acyl-carrier-protein] synthase activity"/>
    <property type="evidence" value="ECO:0007669"/>
    <property type="project" value="InterPro"/>
</dbReference>
<dbReference type="InterPro" id="IPR013968">
    <property type="entry name" value="PKS_KR"/>
</dbReference>